<organism evidence="1 2">
    <name type="scientific">Armillaria gallica</name>
    <name type="common">Bulbous honey fungus</name>
    <name type="synonym">Armillaria bulbosa</name>
    <dbReference type="NCBI Taxonomy" id="47427"/>
    <lineage>
        <taxon>Eukaryota</taxon>
        <taxon>Fungi</taxon>
        <taxon>Dikarya</taxon>
        <taxon>Basidiomycota</taxon>
        <taxon>Agaricomycotina</taxon>
        <taxon>Agaricomycetes</taxon>
        <taxon>Agaricomycetidae</taxon>
        <taxon>Agaricales</taxon>
        <taxon>Marasmiineae</taxon>
        <taxon>Physalacriaceae</taxon>
        <taxon>Armillaria</taxon>
    </lineage>
</organism>
<dbReference type="Proteomes" id="UP000217790">
    <property type="component" value="Unassembled WGS sequence"/>
</dbReference>
<dbReference type="AlphaFoldDB" id="A0A2H3DME5"/>
<proteinExistence type="predicted"/>
<keyword evidence="2" id="KW-1185">Reference proteome</keyword>
<accession>A0A2H3DME5</accession>
<evidence type="ECO:0000313" key="1">
    <source>
        <dbReference type="EMBL" id="PBK95034.1"/>
    </source>
</evidence>
<evidence type="ECO:0000313" key="2">
    <source>
        <dbReference type="Proteomes" id="UP000217790"/>
    </source>
</evidence>
<gene>
    <name evidence="1" type="ORF">ARMGADRAFT_1077797</name>
</gene>
<sequence>MASLVTVELDQCDAEPQDFADMMPITMRKLRVSRCHLNLYFLWDLSLSKTWRSVVQIRVSVWDLAVTNPFIGLDDAHLGKIRSSIRAEMQDVTRGHILQFAPTVKISPNRSILDDAYTSLTSRTYRGHLSSLEKHVSDVRLLRDMMHDPKAFRGDFCVSRC</sequence>
<reference evidence="2" key="1">
    <citation type="journal article" date="2017" name="Nat. Ecol. Evol.">
        <title>Genome expansion and lineage-specific genetic innovations in the forest pathogenic fungi Armillaria.</title>
        <authorList>
            <person name="Sipos G."/>
            <person name="Prasanna A.N."/>
            <person name="Walter M.C."/>
            <person name="O'Connor E."/>
            <person name="Balint B."/>
            <person name="Krizsan K."/>
            <person name="Kiss B."/>
            <person name="Hess J."/>
            <person name="Varga T."/>
            <person name="Slot J."/>
            <person name="Riley R."/>
            <person name="Boka B."/>
            <person name="Rigling D."/>
            <person name="Barry K."/>
            <person name="Lee J."/>
            <person name="Mihaltcheva S."/>
            <person name="LaButti K."/>
            <person name="Lipzen A."/>
            <person name="Waldron R."/>
            <person name="Moloney N.M."/>
            <person name="Sperisen C."/>
            <person name="Kredics L."/>
            <person name="Vagvoelgyi C."/>
            <person name="Patrignani A."/>
            <person name="Fitzpatrick D."/>
            <person name="Nagy I."/>
            <person name="Doyle S."/>
            <person name="Anderson J.B."/>
            <person name="Grigoriev I.V."/>
            <person name="Gueldener U."/>
            <person name="Muensterkoetter M."/>
            <person name="Nagy L.G."/>
        </authorList>
    </citation>
    <scope>NUCLEOTIDE SEQUENCE [LARGE SCALE GENOMIC DNA]</scope>
    <source>
        <strain evidence="2">Ar21-2</strain>
    </source>
</reference>
<protein>
    <submittedName>
        <fullName evidence="1">Uncharacterized protein</fullName>
    </submittedName>
</protein>
<name>A0A2H3DME5_ARMGA</name>
<dbReference type="EMBL" id="KZ293652">
    <property type="protein sequence ID" value="PBK95034.1"/>
    <property type="molecule type" value="Genomic_DNA"/>
</dbReference>
<dbReference type="InParanoid" id="A0A2H3DME5"/>